<proteinExistence type="predicted"/>
<evidence type="ECO:0000313" key="2">
    <source>
        <dbReference type="Proteomes" id="UP000504607"/>
    </source>
</evidence>
<accession>A0A6I9R648</accession>
<protein>
    <submittedName>
        <fullName evidence="3">Uncharacterized protein LOC105044201 isoform X1</fullName>
    </submittedName>
</protein>
<keyword evidence="2" id="KW-1185">Reference proteome</keyword>
<feature type="compositionally biased region" description="Basic residues" evidence="1">
    <location>
        <begin position="38"/>
        <end position="47"/>
    </location>
</feature>
<dbReference type="RefSeq" id="XP_010920317.1">
    <property type="nucleotide sequence ID" value="XM_010922015.3"/>
</dbReference>
<evidence type="ECO:0000313" key="3">
    <source>
        <dbReference type="RefSeq" id="XP_010920317.1"/>
    </source>
</evidence>
<evidence type="ECO:0000256" key="1">
    <source>
        <dbReference type="SAM" id="MobiDB-lite"/>
    </source>
</evidence>
<feature type="region of interest" description="Disordered" evidence="1">
    <location>
        <begin position="1"/>
        <end position="47"/>
    </location>
</feature>
<sequence length="95" mass="10783">MGKSSAAEGLVDGVNRREEEEDERRSLLPPAAKGGMAGKRKRSGRRKVRWNDCNGKTLVEVLEFHPSIPFRDIYEKLPIDIFGDCFSNCKNNYQP</sequence>
<dbReference type="AlphaFoldDB" id="A0A6I9R648"/>
<dbReference type="InParanoid" id="A0A6I9R648"/>
<reference evidence="3" key="1">
    <citation type="submission" date="2025-08" db="UniProtKB">
        <authorList>
            <consortium name="RefSeq"/>
        </authorList>
    </citation>
    <scope>IDENTIFICATION</scope>
</reference>
<name>A0A6I9R648_ELAGV</name>
<dbReference type="Proteomes" id="UP000504607">
    <property type="component" value="Chromosome 4"/>
</dbReference>
<feature type="compositionally biased region" description="Basic and acidic residues" evidence="1">
    <location>
        <begin position="14"/>
        <end position="26"/>
    </location>
</feature>
<gene>
    <name evidence="3" type="primary">LOC105044201</name>
</gene>
<organism evidence="2 3">
    <name type="scientific">Elaeis guineensis var. tenera</name>
    <name type="common">Oil palm</name>
    <dbReference type="NCBI Taxonomy" id="51953"/>
    <lineage>
        <taxon>Eukaryota</taxon>
        <taxon>Viridiplantae</taxon>
        <taxon>Streptophyta</taxon>
        <taxon>Embryophyta</taxon>
        <taxon>Tracheophyta</taxon>
        <taxon>Spermatophyta</taxon>
        <taxon>Magnoliopsida</taxon>
        <taxon>Liliopsida</taxon>
        <taxon>Arecaceae</taxon>
        <taxon>Arecoideae</taxon>
        <taxon>Cocoseae</taxon>
        <taxon>Elaeidinae</taxon>
        <taxon>Elaeis</taxon>
    </lineage>
</organism>